<name>A0A0N9I1I3_9PSEU</name>
<dbReference type="Proteomes" id="UP000063699">
    <property type="component" value="Chromosome"/>
</dbReference>
<dbReference type="EMBL" id="CP012752">
    <property type="protein sequence ID" value="ALG09508.1"/>
    <property type="molecule type" value="Genomic_DNA"/>
</dbReference>
<evidence type="ECO:0008006" key="3">
    <source>
        <dbReference type="Google" id="ProtNLM"/>
    </source>
</evidence>
<dbReference type="STRING" id="860235.AOZ06_23695"/>
<protein>
    <recommendedName>
        <fullName evidence="3">Amidohydrolase-related domain-containing protein</fullName>
    </recommendedName>
</protein>
<reference evidence="1 2" key="1">
    <citation type="submission" date="2015-07" db="EMBL/GenBank/DDBJ databases">
        <title>Genome sequencing of Kibdelosporangium phytohabitans.</title>
        <authorList>
            <person name="Qin S."/>
            <person name="Xing K."/>
        </authorList>
    </citation>
    <scope>NUCLEOTIDE SEQUENCE [LARGE SCALE GENOMIC DNA]</scope>
    <source>
        <strain evidence="1 2">KLBMP1111</strain>
    </source>
</reference>
<gene>
    <name evidence="1" type="ORF">AOZ06_23695</name>
</gene>
<dbReference type="InterPro" id="IPR032466">
    <property type="entry name" value="Metal_Hydrolase"/>
</dbReference>
<evidence type="ECO:0000313" key="1">
    <source>
        <dbReference type="EMBL" id="ALG09508.1"/>
    </source>
</evidence>
<dbReference type="AlphaFoldDB" id="A0A0N9I1I3"/>
<sequence length="75" mass="7751">MTAAVEEAMASSAWCKVIGDWEPDDPPVPLDLLRKVVTAVHAAGGQVAVHCQTAEAAATRSSPAWTASNRGCTST</sequence>
<evidence type="ECO:0000313" key="2">
    <source>
        <dbReference type="Proteomes" id="UP000063699"/>
    </source>
</evidence>
<dbReference type="RefSeq" id="WP_054291412.1">
    <property type="nucleotide sequence ID" value="NZ_CP012752.1"/>
</dbReference>
<dbReference type="SUPFAM" id="SSF51556">
    <property type="entry name" value="Metallo-dependent hydrolases"/>
    <property type="match status" value="1"/>
</dbReference>
<accession>A0A0N9I1I3</accession>
<dbReference type="KEGG" id="kphy:AOZ06_23695"/>
<organism evidence="1 2">
    <name type="scientific">Kibdelosporangium phytohabitans</name>
    <dbReference type="NCBI Taxonomy" id="860235"/>
    <lineage>
        <taxon>Bacteria</taxon>
        <taxon>Bacillati</taxon>
        <taxon>Actinomycetota</taxon>
        <taxon>Actinomycetes</taxon>
        <taxon>Pseudonocardiales</taxon>
        <taxon>Pseudonocardiaceae</taxon>
        <taxon>Kibdelosporangium</taxon>
    </lineage>
</organism>
<proteinExistence type="predicted"/>
<keyword evidence="2" id="KW-1185">Reference proteome</keyword>